<dbReference type="PATRIC" id="fig|1068978.7.peg.3813"/>
<dbReference type="GO" id="GO:0000976">
    <property type="term" value="F:transcription cis-regulatory region binding"/>
    <property type="evidence" value="ECO:0007669"/>
    <property type="project" value="TreeGrafter"/>
</dbReference>
<dbReference type="SUPFAM" id="SSF46689">
    <property type="entry name" value="Homeodomain-like"/>
    <property type="match status" value="1"/>
</dbReference>
<dbReference type="OrthoDB" id="2356263at2"/>
<proteinExistence type="predicted"/>
<accession>A0A076N199</accession>
<dbReference type="PANTHER" id="PTHR30055:SF219">
    <property type="entry name" value="TRANSCRIPTIONAL REGULATORY PROTEIN"/>
    <property type="match status" value="1"/>
</dbReference>
<dbReference type="AlphaFoldDB" id="A0A076N199"/>
<evidence type="ECO:0000256" key="5">
    <source>
        <dbReference type="PROSITE-ProRule" id="PRU00335"/>
    </source>
</evidence>
<dbReference type="SUPFAM" id="SSF48498">
    <property type="entry name" value="Tetracyclin repressor-like, C-terminal domain"/>
    <property type="match status" value="1"/>
</dbReference>
<name>A0A076N199_AMYME</name>
<feature type="domain" description="HTH tetR-type" evidence="7">
    <location>
        <begin position="1"/>
        <end position="61"/>
    </location>
</feature>
<evidence type="ECO:0000313" key="9">
    <source>
        <dbReference type="Proteomes" id="UP000062973"/>
    </source>
</evidence>
<dbReference type="InterPro" id="IPR009057">
    <property type="entry name" value="Homeodomain-like_sf"/>
</dbReference>
<reference evidence="8 9" key="1">
    <citation type="submission" date="2014-07" db="EMBL/GenBank/DDBJ databases">
        <title>Whole Genome Sequence of the Amycolatopsis methanolica 239.</title>
        <authorList>
            <person name="Tang B."/>
        </authorList>
    </citation>
    <scope>NUCLEOTIDE SEQUENCE [LARGE SCALE GENOMIC DNA]</scope>
    <source>
        <strain evidence="8 9">239</strain>
    </source>
</reference>
<sequence>MGHREELLAAARRLLEEKGYAHITARDLVAASDTNLHSIGYHFGSKAGLLNAAIGEVFEEWTDKLSSIAMAEPAVPPIERGRRAWAAMLDSLPASRALLLSYVEALAQAERAESLREQFAEQYRRCRAKVAELVARSLADGTTADDPRCQAVASFVIAICDGLAVQWLLDPDGAPTSEQLTAGLEAMWAASFPGA</sequence>
<dbReference type="InterPro" id="IPR039538">
    <property type="entry name" value="BetI_C"/>
</dbReference>
<dbReference type="RefSeq" id="WP_017982495.1">
    <property type="nucleotide sequence ID" value="NZ_AQUL01000001.1"/>
</dbReference>
<keyword evidence="2" id="KW-0805">Transcription regulation</keyword>
<keyword evidence="3 5" id="KW-0238">DNA-binding</keyword>
<evidence type="ECO:0000256" key="4">
    <source>
        <dbReference type="ARBA" id="ARBA00023163"/>
    </source>
</evidence>
<dbReference type="HOGENOM" id="CLU_069356_44_3_11"/>
<evidence type="ECO:0000259" key="7">
    <source>
        <dbReference type="PROSITE" id="PS50977"/>
    </source>
</evidence>
<dbReference type="PANTHER" id="PTHR30055">
    <property type="entry name" value="HTH-TYPE TRANSCRIPTIONAL REGULATOR RUTR"/>
    <property type="match status" value="1"/>
</dbReference>
<evidence type="ECO:0000256" key="1">
    <source>
        <dbReference type="ARBA" id="ARBA00022491"/>
    </source>
</evidence>
<dbReference type="Pfam" id="PF13977">
    <property type="entry name" value="TetR_C_6"/>
    <property type="match status" value="1"/>
</dbReference>
<feature type="DNA-binding region" description="H-T-H motif" evidence="5">
    <location>
        <begin position="24"/>
        <end position="43"/>
    </location>
</feature>
<keyword evidence="9" id="KW-1185">Reference proteome</keyword>
<dbReference type="PROSITE" id="PS50977">
    <property type="entry name" value="HTH_TETR_2"/>
    <property type="match status" value="1"/>
</dbReference>
<evidence type="ECO:0000256" key="6">
    <source>
        <dbReference type="SAM" id="Coils"/>
    </source>
</evidence>
<dbReference type="Pfam" id="PF00440">
    <property type="entry name" value="TetR_N"/>
    <property type="match status" value="1"/>
</dbReference>
<dbReference type="InterPro" id="IPR050109">
    <property type="entry name" value="HTH-type_TetR-like_transc_reg"/>
</dbReference>
<dbReference type="EMBL" id="CP009110">
    <property type="protein sequence ID" value="AIJ23662.1"/>
    <property type="molecule type" value="Genomic_DNA"/>
</dbReference>
<evidence type="ECO:0000313" key="8">
    <source>
        <dbReference type="EMBL" id="AIJ23662.1"/>
    </source>
</evidence>
<protein>
    <submittedName>
        <fullName evidence="8">Regulatory protein TetR</fullName>
    </submittedName>
</protein>
<dbReference type="PRINTS" id="PR00455">
    <property type="entry name" value="HTHTETR"/>
</dbReference>
<dbReference type="InterPro" id="IPR001647">
    <property type="entry name" value="HTH_TetR"/>
</dbReference>
<evidence type="ECO:0000256" key="2">
    <source>
        <dbReference type="ARBA" id="ARBA00023015"/>
    </source>
</evidence>
<dbReference type="Proteomes" id="UP000062973">
    <property type="component" value="Chromosome"/>
</dbReference>
<keyword evidence="6" id="KW-0175">Coiled coil</keyword>
<dbReference type="KEGG" id="amq:AMETH_3570"/>
<feature type="coiled-coil region" evidence="6">
    <location>
        <begin position="102"/>
        <end position="129"/>
    </location>
</feature>
<gene>
    <name evidence="8" type="primary">acrR</name>
    <name evidence="8" type="ORF">AMETH_3570</name>
</gene>
<evidence type="ECO:0000256" key="3">
    <source>
        <dbReference type="ARBA" id="ARBA00023125"/>
    </source>
</evidence>
<dbReference type="Gene3D" id="1.10.357.10">
    <property type="entry name" value="Tetracycline Repressor, domain 2"/>
    <property type="match status" value="1"/>
</dbReference>
<dbReference type="eggNOG" id="COG1309">
    <property type="taxonomic scope" value="Bacteria"/>
</dbReference>
<dbReference type="GO" id="GO:0003700">
    <property type="term" value="F:DNA-binding transcription factor activity"/>
    <property type="evidence" value="ECO:0007669"/>
    <property type="project" value="TreeGrafter"/>
</dbReference>
<keyword evidence="4" id="KW-0804">Transcription</keyword>
<keyword evidence="1" id="KW-0678">Repressor</keyword>
<dbReference type="InterPro" id="IPR036271">
    <property type="entry name" value="Tet_transcr_reg_TetR-rel_C_sf"/>
</dbReference>
<organism evidence="8 9">
    <name type="scientific">Amycolatopsis methanolica 239</name>
    <dbReference type="NCBI Taxonomy" id="1068978"/>
    <lineage>
        <taxon>Bacteria</taxon>
        <taxon>Bacillati</taxon>
        <taxon>Actinomycetota</taxon>
        <taxon>Actinomycetes</taxon>
        <taxon>Pseudonocardiales</taxon>
        <taxon>Pseudonocardiaceae</taxon>
        <taxon>Amycolatopsis</taxon>
        <taxon>Amycolatopsis methanolica group</taxon>
    </lineage>
</organism>
<dbReference type="STRING" id="1068978.AMETH_3570"/>